<organism evidence="1 2">
    <name type="scientific">Zalerion maritima</name>
    <dbReference type="NCBI Taxonomy" id="339359"/>
    <lineage>
        <taxon>Eukaryota</taxon>
        <taxon>Fungi</taxon>
        <taxon>Dikarya</taxon>
        <taxon>Ascomycota</taxon>
        <taxon>Pezizomycotina</taxon>
        <taxon>Sordariomycetes</taxon>
        <taxon>Lulworthiomycetidae</taxon>
        <taxon>Lulworthiales</taxon>
        <taxon>Lulworthiaceae</taxon>
        <taxon>Zalerion</taxon>
    </lineage>
</organism>
<keyword evidence="2" id="KW-1185">Reference proteome</keyword>
<proteinExistence type="predicted"/>
<reference evidence="1" key="1">
    <citation type="submission" date="2022-07" db="EMBL/GenBank/DDBJ databases">
        <title>Draft genome sequence of Zalerion maritima ATCC 34329, a (micro)plastics degrading marine fungus.</title>
        <authorList>
            <person name="Paco A."/>
            <person name="Goncalves M.F.M."/>
            <person name="Rocha-Santos T.A.P."/>
            <person name="Alves A."/>
        </authorList>
    </citation>
    <scope>NUCLEOTIDE SEQUENCE</scope>
    <source>
        <strain evidence="1">ATCC 34329</strain>
    </source>
</reference>
<dbReference type="EMBL" id="JAKWBI020000664">
    <property type="protein sequence ID" value="KAJ2893073.1"/>
    <property type="molecule type" value="Genomic_DNA"/>
</dbReference>
<dbReference type="SUPFAM" id="SSF48452">
    <property type="entry name" value="TPR-like"/>
    <property type="match status" value="1"/>
</dbReference>
<evidence type="ECO:0008006" key="3">
    <source>
        <dbReference type="Google" id="ProtNLM"/>
    </source>
</evidence>
<gene>
    <name evidence="1" type="ORF">MKZ38_009069</name>
</gene>
<dbReference type="InterPro" id="IPR011990">
    <property type="entry name" value="TPR-like_helical_dom_sf"/>
</dbReference>
<protein>
    <recommendedName>
        <fullName evidence="3">DNA/RNA-binding domain-containing protein</fullName>
    </recommendedName>
</protein>
<dbReference type="Proteomes" id="UP001201980">
    <property type="component" value="Unassembled WGS sequence"/>
</dbReference>
<evidence type="ECO:0000313" key="1">
    <source>
        <dbReference type="EMBL" id="KAJ2893073.1"/>
    </source>
</evidence>
<evidence type="ECO:0000313" key="2">
    <source>
        <dbReference type="Proteomes" id="UP001201980"/>
    </source>
</evidence>
<dbReference type="AlphaFoldDB" id="A0AAD5RG69"/>
<accession>A0AAD5RG69</accession>
<sequence length="322" mass="36024">MSQRPSRVLGAEQWQALIALHRTLLHEHHDFFLASQHPSATPALRRLATKYAMPARMWRHGIHSFLELVRHRLPASLEHMLTFLYLSYSIMALLCDTIPAFADTWIRGLGDLSRYRIAIEDDDDLEREVWAERSRYWYGSGTSEQGTARNRLHRLFAILARTHSLASLTNPTRTSAGTWLHMRPDPLLTSNSQPRSPRGLRTRWRQQQVVLGSWRRLGVLLGISGQITPTSAAGIPYGNSNSPSPAPHEQDGRSNMLPLALPYLISTANLAIPLLILVITELCGKCWATAYPDSFRSVSTAMWVVGFGVAAAQETSLSTLLG</sequence>
<comment type="caution">
    <text evidence="1">The sequence shown here is derived from an EMBL/GenBank/DDBJ whole genome shotgun (WGS) entry which is preliminary data.</text>
</comment>
<name>A0AAD5RG69_9PEZI</name>